<dbReference type="Proteomes" id="UP000821865">
    <property type="component" value="Chromosome 2"/>
</dbReference>
<organism evidence="1 2">
    <name type="scientific">Dermacentor silvarum</name>
    <name type="common">Tick</name>
    <dbReference type="NCBI Taxonomy" id="543639"/>
    <lineage>
        <taxon>Eukaryota</taxon>
        <taxon>Metazoa</taxon>
        <taxon>Ecdysozoa</taxon>
        <taxon>Arthropoda</taxon>
        <taxon>Chelicerata</taxon>
        <taxon>Arachnida</taxon>
        <taxon>Acari</taxon>
        <taxon>Parasitiformes</taxon>
        <taxon>Ixodida</taxon>
        <taxon>Ixodoidea</taxon>
        <taxon>Ixodidae</taxon>
        <taxon>Rhipicephalinae</taxon>
        <taxon>Dermacentor</taxon>
    </lineage>
</organism>
<gene>
    <name evidence="1" type="ORF">HPB49_021203</name>
</gene>
<keyword evidence="2" id="KW-1185">Reference proteome</keyword>
<protein>
    <submittedName>
        <fullName evidence="1">Uncharacterized protein</fullName>
    </submittedName>
</protein>
<name>A0ACB8DFX6_DERSI</name>
<reference evidence="1" key="1">
    <citation type="submission" date="2020-05" db="EMBL/GenBank/DDBJ databases">
        <title>Large-scale comparative analyses of tick genomes elucidate their genetic diversity and vector capacities.</title>
        <authorList>
            <person name="Jia N."/>
            <person name="Wang J."/>
            <person name="Shi W."/>
            <person name="Du L."/>
            <person name="Sun Y."/>
            <person name="Zhan W."/>
            <person name="Jiang J."/>
            <person name="Wang Q."/>
            <person name="Zhang B."/>
            <person name="Ji P."/>
            <person name="Sakyi L.B."/>
            <person name="Cui X."/>
            <person name="Yuan T."/>
            <person name="Jiang B."/>
            <person name="Yang W."/>
            <person name="Lam T.T.-Y."/>
            <person name="Chang Q."/>
            <person name="Ding S."/>
            <person name="Wang X."/>
            <person name="Zhu J."/>
            <person name="Ruan X."/>
            <person name="Zhao L."/>
            <person name="Wei J."/>
            <person name="Que T."/>
            <person name="Du C."/>
            <person name="Cheng J."/>
            <person name="Dai P."/>
            <person name="Han X."/>
            <person name="Huang E."/>
            <person name="Gao Y."/>
            <person name="Liu J."/>
            <person name="Shao H."/>
            <person name="Ye R."/>
            <person name="Li L."/>
            <person name="Wei W."/>
            <person name="Wang X."/>
            <person name="Wang C."/>
            <person name="Yang T."/>
            <person name="Huo Q."/>
            <person name="Li W."/>
            <person name="Guo W."/>
            <person name="Chen H."/>
            <person name="Zhou L."/>
            <person name="Ni X."/>
            <person name="Tian J."/>
            <person name="Zhou Y."/>
            <person name="Sheng Y."/>
            <person name="Liu T."/>
            <person name="Pan Y."/>
            <person name="Xia L."/>
            <person name="Li J."/>
            <person name="Zhao F."/>
            <person name="Cao W."/>
        </authorList>
    </citation>
    <scope>NUCLEOTIDE SEQUENCE</scope>
    <source>
        <strain evidence="1">Dsil-2018</strain>
    </source>
</reference>
<comment type="caution">
    <text evidence="1">The sequence shown here is derived from an EMBL/GenBank/DDBJ whole genome shotgun (WGS) entry which is preliminary data.</text>
</comment>
<evidence type="ECO:0000313" key="2">
    <source>
        <dbReference type="Proteomes" id="UP000821865"/>
    </source>
</evidence>
<proteinExistence type="predicted"/>
<dbReference type="EMBL" id="CM023471">
    <property type="protein sequence ID" value="KAH7967002.1"/>
    <property type="molecule type" value="Genomic_DNA"/>
</dbReference>
<accession>A0ACB8DFX6</accession>
<sequence>MIVVFNGATIAECVYSLVEGRDFPVTLKPFPTYSNAIGITVTRMFTIAYVGVSAMALGADLILLLTVKSEPFKALRTFFYWNVFHLGVDVTIILAFFIAALTKFCTTCFGTGHYANVCPDSNTPHCRNCAQITHLAQEHECMSCCPNCNRDHPADDPDCKVRRTTDKAVWQAVYLNELQLGEEEERSAAQDKPKKVTIENPSTSQSRSKSRSKSQIESRMKIQHVS</sequence>
<evidence type="ECO:0000313" key="1">
    <source>
        <dbReference type="EMBL" id="KAH7967002.1"/>
    </source>
</evidence>